<dbReference type="GO" id="GO:0032259">
    <property type="term" value="P:methylation"/>
    <property type="evidence" value="ECO:0007669"/>
    <property type="project" value="UniProtKB-KW"/>
</dbReference>
<evidence type="ECO:0000259" key="1">
    <source>
        <dbReference type="Pfam" id="PF13847"/>
    </source>
</evidence>
<keyword evidence="2" id="KW-0808">Transferase</keyword>
<proteinExistence type="predicted"/>
<evidence type="ECO:0000313" key="2">
    <source>
        <dbReference type="EMBL" id="KKT86763.1"/>
    </source>
</evidence>
<comment type="caution">
    <text evidence="2">The sequence shown here is derived from an EMBL/GenBank/DDBJ whole genome shotgun (WGS) entry which is preliminary data.</text>
</comment>
<dbReference type="Pfam" id="PF13847">
    <property type="entry name" value="Methyltransf_31"/>
    <property type="match status" value="1"/>
</dbReference>
<gene>
    <name evidence="2" type="ORF">UW84_C0002G0007</name>
</gene>
<dbReference type="PANTHER" id="PTHR43861:SF6">
    <property type="entry name" value="METHYLTRANSFERASE TYPE 11"/>
    <property type="match status" value="1"/>
</dbReference>
<reference evidence="2 3" key="1">
    <citation type="journal article" date="2015" name="Nature">
        <title>rRNA introns, odd ribosomes, and small enigmatic genomes across a large radiation of phyla.</title>
        <authorList>
            <person name="Brown C.T."/>
            <person name="Hug L.A."/>
            <person name="Thomas B.C."/>
            <person name="Sharon I."/>
            <person name="Castelle C.J."/>
            <person name="Singh A."/>
            <person name="Wilkins M.J."/>
            <person name="Williams K.H."/>
            <person name="Banfield J.F."/>
        </authorList>
    </citation>
    <scope>NUCLEOTIDE SEQUENCE [LARGE SCALE GENOMIC DNA]</scope>
</reference>
<dbReference type="GO" id="GO:0008168">
    <property type="term" value="F:methyltransferase activity"/>
    <property type="evidence" value="ECO:0007669"/>
    <property type="project" value="UniProtKB-KW"/>
</dbReference>
<dbReference type="PANTHER" id="PTHR43861">
    <property type="entry name" value="TRANS-ACONITATE 2-METHYLTRANSFERASE-RELATED"/>
    <property type="match status" value="1"/>
</dbReference>
<dbReference type="CDD" id="cd02440">
    <property type="entry name" value="AdoMet_MTases"/>
    <property type="match status" value="1"/>
</dbReference>
<dbReference type="InterPro" id="IPR025714">
    <property type="entry name" value="Methyltranfer_dom"/>
</dbReference>
<sequence>MKSYSTESNIKYWDQWNIKYSDVWKTTARQIMSKKETGLISKELRKLKATNILDIGIGNGRILEILNNKSVPKAKIYGIDISGEMVKICQNKFTNQFKIVQLKTCDLSVQGLPFKVKFDLVTSIRVLKYNANWKKMIKRVFDSLNPGGVFIFTMPNKLSVSGLSGDTFSDNNSPIIYSNILELKKVTSDTGFSGFEVLAFSKLPNFLYHMSNNRFFVKLLLSTETVLEKILGQSLFGRELFVICAR</sequence>
<feature type="domain" description="Methyltransferase" evidence="1">
    <location>
        <begin position="48"/>
        <end position="156"/>
    </location>
</feature>
<dbReference type="InterPro" id="IPR029063">
    <property type="entry name" value="SAM-dependent_MTases_sf"/>
</dbReference>
<dbReference type="Gene3D" id="3.40.50.150">
    <property type="entry name" value="Vaccinia Virus protein VP39"/>
    <property type="match status" value="1"/>
</dbReference>
<dbReference type="AlphaFoldDB" id="A0A0G1KT64"/>
<dbReference type="EMBL" id="LCJW01000002">
    <property type="protein sequence ID" value="KKT86763.1"/>
    <property type="molecule type" value="Genomic_DNA"/>
</dbReference>
<dbReference type="Proteomes" id="UP000034797">
    <property type="component" value="Unassembled WGS sequence"/>
</dbReference>
<keyword evidence="2" id="KW-0489">Methyltransferase</keyword>
<accession>A0A0G1KT64</accession>
<protein>
    <submittedName>
        <fullName evidence="2">Methyltransferase</fullName>
    </submittedName>
</protein>
<organism evidence="2 3">
    <name type="scientific">Candidatus Collierbacteria bacterium GW2011_GWA2_44_99</name>
    <dbReference type="NCBI Taxonomy" id="1618380"/>
    <lineage>
        <taxon>Bacteria</taxon>
        <taxon>Candidatus Collieribacteriota</taxon>
    </lineage>
</organism>
<evidence type="ECO:0000313" key="3">
    <source>
        <dbReference type="Proteomes" id="UP000034797"/>
    </source>
</evidence>
<dbReference type="SUPFAM" id="SSF53335">
    <property type="entry name" value="S-adenosyl-L-methionine-dependent methyltransferases"/>
    <property type="match status" value="1"/>
</dbReference>
<name>A0A0G1KT64_9BACT</name>